<protein>
    <submittedName>
        <fullName evidence="1">Uncharacterized protein</fullName>
    </submittedName>
</protein>
<comment type="caution">
    <text evidence="1">The sequence shown here is derived from an EMBL/GenBank/DDBJ whole genome shotgun (WGS) entry which is preliminary data.</text>
</comment>
<organism evidence="1">
    <name type="scientific">marine sediment metagenome</name>
    <dbReference type="NCBI Taxonomy" id="412755"/>
    <lineage>
        <taxon>unclassified sequences</taxon>
        <taxon>metagenomes</taxon>
        <taxon>ecological metagenomes</taxon>
    </lineage>
</organism>
<reference evidence="1" key="1">
    <citation type="journal article" date="2014" name="Front. Microbiol.">
        <title>High frequency of phylogenetically diverse reductive dehalogenase-homologous genes in deep subseafloor sedimentary metagenomes.</title>
        <authorList>
            <person name="Kawai M."/>
            <person name="Futagami T."/>
            <person name="Toyoda A."/>
            <person name="Takaki Y."/>
            <person name="Nishi S."/>
            <person name="Hori S."/>
            <person name="Arai W."/>
            <person name="Tsubouchi T."/>
            <person name="Morono Y."/>
            <person name="Uchiyama I."/>
            <person name="Ito T."/>
            <person name="Fujiyama A."/>
            <person name="Inagaki F."/>
            <person name="Takami H."/>
        </authorList>
    </citation>
    <scope>NUCLEOTIDE SEQUENCE</scope>
    <source>
        <strain evidence="1">Expedition CK06-06</strain>
    </source>
</reference>
<dbReference type="AlphaFoldDB" id="X1RC75"/>
<accession>X1RC75</accession>
<gene>
    <name evidence="1" type="ORF">S12H4_08334</name>
</gene>
<evidence type="ECO:0000313" key="1">
    <source>
        <dbReference type="EMBL" id="GAI64601.1"/>
    </source>
</evidence>
<name>X1RC75_9ZZZZ</name>
<proteinExistence type="predicted"/>
<sequence>MEIVKLSQPECRIATYIGRLRREISVAYGRKTRRDWTPDGFRNDVEAAAAEMAVAKYLNIYPEWQPTPGAVPRFDLTWNGQRLDVKSTQRQDGNLLIPYLLTHLLYVLVCGQMPEYRILGKINGFKASSVGRWVTLEHGPCWLVPADRLEPLKQY</sequence>
<dbReference type="EMBL" id="BARW01003208">
    <property type="protein sequence ID" value="GAI64601.1"/>
    <property type="molecule type" value="Genomic_DNA"/>
</dbReference>